<sequence precursor="true">MKQANNSTHRWAASAVKLSVLAATLAGCATDAGTDQMKAGQWQPISATVTKDVWADKPNNRMVHRFIVAVYQKATIDTLKELEIDHQKVAISNPGNPVITGNPADLSYSSIFQIAGEQFGCPSLPSDKTRLTNPECTVTIRLGGMDVSDSAWTLTPDGHHAIRVSTPKATKTLEDQFYKALNRRLPQWTAVNTESQSR</sequence>
<organism evidence="2 3">
    <name type="scientific">Marinobacter nauticus (strain ATCC 700491 / DSM 11845 / VT8)</name>
    <name type="common">Marinobacter aquaeolei</name>
    <dbReference type="NCBI Taxonomy" id="351348"/>
    <lineage>
        <taxon>Bacteria</taxon>
        <taxon>Pseudomonadati</taxon>
        <taxon>Pseudomonadota</taxon>
        <taxon>Gammaproteobacteria</taxon>
        <taxon>Pseudomonadales</taxon>
        <taxon>Marinobacteraceae</taxon>
        <taxon>Marinobacter</taxon>
    </lineage>
</organism>
<accession>A1U7P9</accession>
<dbReference type="RefSeq" id="WP_011783335.1">
    <property type="nucleotide sequence ID" value="NC_008738.1"/>
</dbReference>
<keyword evidence="2" id="KW-0614">Plasmid</keyword>
<geneLocation type="plasmid" evidence="2 3">
    <name>pMAQU01</name>
</geneLocation>
<proteinExistence type="predicted"/>
<name>A1U7P9_MARN8</name>
<dbReference type="KEGG" id="maq:Maqu_4166"/>
<reference evidence="3" key="1">
    <citation type="journal article" date="2011" name="Appl. Environ. Microbiol.">
        <title>Genomic potential of Marinobacter aquaeolei, a biogeochemical 'opportunitroph'.</title>
        <authorList>
            <person name="Singer E."/>
            <person name="Webb E.A."/>
            <person name="Nelson W.C."/>
            <person name="Heidelberg J.F."/>
            <person name="Ivanova N."/>
            <person name="Pati A."/>
            <person name="Edwards K.J."/>
        </authorList>
    </citation>
    <scope>NUCLEOTIDE SEQUENCE [LARGE SCALE GENOMIC DNA]</scope>
    <source>
        <strain evidence="3">ATCC 700491 / DSM 11845 / VT8</strain>
    </source>
</reference>
<keyword evidence="1" id="KW-0732">Signal</keyword>
<dbReference type="HOGENOM" id="CLU_1376727_0_0_6"/>
<dbReference type="EMBL" id="CP000515">
    <property type="protein sequence ID" value="ABM21018.1"/>
    <property type="molecule type" value="Genomic_DNA"/>
</dbReference>
<evidence type="ECO:0008006" key="4">
    <source>
        <dbReference type="Google" id="ProtNLM"/>
    </source>
</evidence>
<dbReference type="Proteomes" id="UP000000998">
    <property type="component" value="Plasmid pMAQU01"/>
</dbReference>
<dbReference type="AlphaFoldDB" id="A1U7P9"/>
<evidence type="ECO:0000313" key="3">
    <source>
        <dbReference type="Proteomes" id="UP000000998"/>
    </source>
</evidence>
<gene>
    <name evidence="2" type="ordered locus">Maqu_4166</name>
</gene>
<dbReference type="PROSITE" id="PS51257">
    <property type="entry name" value="PROKAR_LIPOPROTEIN"/>
    <property type="match status" value="1"/>
</dbReference>
<evidence type="ECO:0000313" key="2">
    <source>
        <dbReference type="EMBL" id="ABM21018.1"/>
    </source>
</evidence>
<feature type="chain" id="PRO_5002638931" description="Lipoprotein" evidence="1">
    <location>
        <begin position="23"/>
        <end position="198"/>
    </location>
</feature>
<protein>
    <recommendedName>
        <fullName evidence="4">Lipoprotein</fullName>
    </recommendedName>
</protein>
<feature type="signal peptide" evidence="1">
    <location>
        <begin position="1"/>
        <end position="22"/>
    </location>
</feature>
<evidence type="ECO:0000256" key="1">
    <source>
        <dbReference type="SAM" id="SignalP"/>
    </source>
</evidence>